<reference evidence="8" key="1">
    <citation type="submission" date="2022-11" db="EMBL/GenBank/DDBJ databases">
        <title>Minimal conservation of predation-associated metabolite biosynthetic gene clusters underscores biosynthetic potential of Myxococcota including descriptions for ten novel species: Archangium lansinium sp. nov., Myxococcus landrumus sp. nov., Nannocystis bai.</title>
        <authorList>
            <person name="Ahearne A."/>
            <person name="Stevens C."/>
            <person name="Phillips K."/>
        </authorList>
    </citation>
    <scope>NUCLEOTIDE SEQUENCE</scope>
    <source>
        <strain evidence="8">Na p29</strain>
    </source>
</reference>
<feature type="domain" description="Fe2OG dioxygenase" evidence="7">
    <location>
        <begin position="91"/>
        <end position="186"/>
    </location>
</feature>
<dbReference type="PANTHER" id="PTHR10869">
    <property type="entry name" value="PROLYL 4-HYDROXYLASE ALPHA SUBUNIT"/>
    <property type="match status" value="1"/>
</dbReference>
<keyword evidence="4" id="KW-0223">Dioxygenase</keyword>
<evidence type="ECO:0000256" key="1">
    <source>
        <dbReference type="ARBA" id="ARBA00001961"/>
    </source>
</evidence>
<dbReference type="RefSeq" id="WP_267775355.1">
    <property type="nucleotide sequence ID" value="NZ_JAPNKE010000002.1"/>
</dbReference>
<protein>
    <submittedName>
        <fullName evidence="8">2OG-Fe(II) oxygenase family protein</fullName>
    </submittedName>
</protein>
<evidence type="ECO:0000259" key="7">
    <source>
        <dbReference type="PROSITE" id="PS51471"/>
    </source>
</evidence>
<evidence type="ECO:0000256" key="5">
    <source>
        <dbReference type="ARBA" id="ARBA00023002"/>
    </source>
</evidence>
<keyword evidence="6" id="KW-0408">Iron</keyword>
<evidence type="ECO:0000256" key="4">
    <source>
        <dbReference type="ARBA" id="ARBA00022964"/>
    </source>
</evidence>
<name>A0A9X3EZ26_9BACT</name>
<accession>A0A9X3EZ26</accession>
<dbReference type="Pfam" id="PF13640">
    <property type="entry name" value="2OG-FeII_Oxy_3"/>
    <property type="match status" value="1"/>
</dbReference>
<dbReference type="InterPro" id="IPR044862">
    <property type="entry name" value="Pro_4_hyd_alph_FE2OG_OXY"/>
</dbReference>
<evidence type="ECO:0000313" key="9">
    <source>
        <dbReference type="Proteomes" id="UP001150924"/>
    </source>
</evidence>
<keyword evidence="3" id="KW-0847">Vitamin C</keyword>
<organism evidence="8 9">
    <name type="scientific">Nannocystis pusilla</name>
    <dbReference type="NCBI Taxonomy" id="889268"/>
    <lineage>
        <taxon>Bacteria</taxon>
        <taxon>Pseudomonadati</taxon>
        <taxon>Myxococcota</taxon>
        <taxon>Polyangia</taxon>
        <taxon>Nannocystales</taxon>
        <taxon>Nannocystaceae</taxon>
        <taxon>Nannocystis</taxon>
    </lineage>
</organism>
<dbReference type="SUPFAM" id="SSF51197">
    <property type="entry name" value="Clavaminate synthase-like"/>
    <property type="match status" value="1"/>
</dbReference>
<dbReference type="Proteomes" id="UP001150924">
    <property type="component" value="Unassembled WGS sequence"/>
</dbReference>
<dbReference type="GO" id="GO:0005506">
    <property type="term" value="F:iron ion binding"/>
    <property type="evidence" value="ECO:0007669"/>
    <property type="project" value="InterPro"/>
</dbReference>
<evidence type="ECO:0000256" key="2">
    <source>
        <dbReference type="ARBA" id="ARBA00022723"/>
    </source>
</evidence>
<dbReference type="EMBL" id="JAPNKE010000002">
    <property type="protein sequence ID" value="MCY1012024.1"/>
    <property type="molecule type" value="Genomic_DNA"/>
</dbReference>
<evidence type="ECO:0000313" key="8">
    <source>
        <dbReference type="EMBL" id="MCY1012024.1"/>
    </source>
</evidence>
<dbReference type="GO" id="GO:0031418">
    <property type="term" value="F:L-ascorbic acid binding"/>
    <property type="evidence" value="ECO:0007669"/>
    <property type="project" value="UniProtKB-KW"/>
</dbReference>
<keyword evidence="2" id="KW-0479">Metal-binding</keyword>
<dbReference type="SMART" id="SM00702">
    <property type="entry name" value="P4Hc"/>
    <property type="match status" value="1"/>
</dbReference>
<dbReference type="PANTHER" id="PTHR10869:SF241">
    <property type="entry name" value="FE2OG DIOXYGENASE DOMAIN-CONTAINING PROTEIN"/>
    <property type="match status" value="1"/>
</dbReference>
<keyword evidence="9" id="KW-1185">Reference proteome</keyword>
<dbReference type="InterPro" id="IPR006620">
    <property type="entry name" value="Pro_4_hyd_alph"/>
</dbReference>
<evidence type="ECO:0000256" key="3">
    <source>
        <dbReference type="ARBA" id="ARBA00022896"/>
    </source>
</evidence>
<keyword evidence="5" id="KW-0560">Oxidoreductase</keyword>
<comment type="cofactor">
    <cofactor evidence="1">
        <name>L-ascorbate</name>
        <dbReference type="ChEBI" id="CHEBI:38290"/>
    </cofactor>
</comment>
<dbReference type="InterPro" id="IPR005123">
    <property type="entry name" value="Oxoglu/Fe-dep_dioxygenase_dom"/>
</dbReference>
<dbReference type="PROSITE" id="PS51471">
    <property type="entry name" value="FE2OG_OXY"/>
    <property type="match status" value="1"/>
</dbReference>
<evidence type="ECO:0000256" key="6">
    <source>
        <dbReference type="ARBA" id="ARBA00023004"/>
    </source>
</evidence>
<dbReference type="InterPro" id="IPR045054">
    <property type="entry name" value="P4HA-like"/>
</dbReference>
<proteinExistence type="predicted"/>
<comment type="caution">
    <text evidence="8">The sequence shown here is derived from an EMBL/GenBank/DDBJ whole genome shotgun (WGS) entry which is preliminary data.</text>
</comment>
<gene>
    <name evidence="8" type="ORF">OV079_42065</name>
</gene>
<sequence>MHTATPTTIIPDRVFTVRDFLAPDECADWLRLAQGIGFEAAPITTSRGFVMAPEIRNNTRVILDDVDRARALWQRLAPFVPARRHHWQAVGLNERFRFYRYERRQYFRWHHDGAFRRGPDEQSLLTVMLYLDADFTGGSTDFDHGGEIVRVVPERGMALVFDHPIAHQGAPVERGVKHVLRTDVMYRRDLVQS</sequence>
<dbReference type="GO" id="GO:0004656">
    <property type="term" value="F:procollagen-proline 4-dioxygenase activity"/>
    <property type="evidence" value="ECO:0007669"/>
    <property type="project" value="TreeGrafter"/>
</dbReference>
<dbReference type="Gene3D" id="2.60.120.620">
    <property type="entry name" value="q2cbj1_9rhob like domain"/>
    <property type="match status" value="1"/>
</dbReference>
<dbReference type="AlphaFoldDB" id="A0A9X3EZ26"/>